<dbReference type="PANTHER" id="PTHR42814">
    <property type="entry name" value="AMP-BINDING DOMAIN-CONTAINING PROTEIN"/>
    <property type="match status" value="1"/>
</dbReference>
<evidence type="ECO:0000256" key="1">
    <source>
        <dbReference type="SAM" id="Phobius"/>
    </source>
</evidence>
<keyword evidence="5" id="KW-1185">Reference proteome</keyword>
<dbReference type="eggNOG" id="KOG1177">
    <property type="taxonomic scope" value="Eukaryota"/>
</dbReference>
<dbReference type="SUPFAM" id="SSF56801">
    <property type="entry name" value="Acetyl-CoA synthetase-like"/>
    <property type="match status" value="1"/>
</dbReference>
<dbReference type="CDD" id="cd04433">
    <property type="entry name" value="AFD_class_I"/>
    <property type="match status" value="1"/>
</dbReference>
<evidence type="ECO:0000259" key="3">
    <source>
        <dbReference type="Pfam" id="PF13193"/>
    </source>
</evidence>
<dbReference type="PhylomeDB" id="A7SP41"/>
<dbReference type="OrthoDB" id="10253869at2759"/>
<dbReference type="HOGENOM" id="CLU_000022_59_7_1"/>
<feature type="domain" description="AMP-binding enzyme C-terminal" evidence="3">
    <location>
        <begin position="466"/>
        <end position="546"/>
    </location>
</feature>
<proteinExistence type="predicted"/>
<dbReference type="Proteomes" id="UP000001593">
    <property type="component" value="Unassembled WGS sequence"/>
</dbReference>
<dbReference type="PANTHER" id="PTHR42814:SF3">
    <property type="entry name" value="BETA-N-ACETYLHEXOSAMINIDASE"/>
    <property type="match status" value="1"/>
</dbReference>
<name>A7SP41_NEMVE</name>
<evidence type="ECO:0000313" key="4">
    <source>
        <dbReference type="EMBL" id="EDO34543.1"/>
    </source>
</evidence>
<keyword evidence="1" id="KW-0472">Membrane</keyword>
<protein>
    <submittedName>
        <fullName evidence="4">Uncharacterized protein</fullName>
    </submittedName>
</protein>
<evidence type="ECO:0000313" key="5">
    <source>
        <dbReference type="Proteomes" id="UP000001593"/>
    </source>
</evidence>
<dbReference type="Gene3D" id="3.40.50.12780">
    <property type="entry name" value="N-terminal domain of ligase-like"/>
    <property type="match status" value="1"/>
</dbReference>
<dbReference type="PROSITE" id="PS00455">
    <property type="entry name" value="AMP_BINDING"/>
    <property type="match status" value="1"/>
</dbReference>
<dbReference type="KEGG" id="nve:5505891"/>
<dbReference type="InterPro" id="IPR045851">
    <property type="entry name" value="AMP-bd_C_sf"/>
</dbReference>
<dbReference type="InterPro" id="IPR042099">
    <property type="entry name" value="ANL_N_sf"/>
</dbReference>
<reference evidence="4 5" key="1">
    <citation type="journal article" date="2007" name="Science">
        <title>Sea anemone genome reveals ancestral eumetazoan gene repertoire and genomic organization.</title>
        <authorList>
            <person name="Putnam N.H."/>
            <person name="Srivastava M."/>
            <person name="Hellsten U."/>
            <person name="Dirks B."/>
            <person name="Chapman J."/>
            <person name="Salamov A."/>
            <person name="Terry A."/>
            <person name="Shapiro H."/>
            <person name="Lindquist E."/>
            <person name="Kapitonov V.V."/>
            <person name="Jurka J."/>
            <person name="Genikhovich G."/>
            <person name="Grigoriev I.V."/>
            <person name="Lucas S.M."/>
            <person name="Steele R.E."/>
            <person name="Finnerty J.R."/>
            <person name="Technau U."/>
            <person name="Martindale M.Q."/>
            <person name="Rokhsar D.S."/>
        </authorList>
    </citation>
    <scope>NUCLEOTIDE SEQUENCE [LARGE SCALE GENOMIC DNA]</scope>
    <source>
        <strain evidence="5">CH2 X CH6</strain>
    </source>
</reference>
<dbReference type="AlphaFoldDB" id="A7SP41"/>
<gene>
    <name evidence="4" type="ORF">NEMVEDRAFT_v1g215228</name>
</gene>
<dbReference type="EMBL" id="DS469727">
    <property type="protein sequence ID" value="EDO34543.1"/>
    <property type="molecule type" value="Genomic_DNA"/>
</dbReference>
<dbReference type="Gene3D" id="3.30.300.30">
    <property type="match status" value="1"/>
</dbReference>
<dbReference type="Pfam" id="PF00501">
    <property type="entry name" value="AMP-binding"/>
    <property type="match status" value="1"/>
</dbReference>
<dbReference type="OMA" id="SHEMREY"/>
<dbReference type="InterPro" id="IPR020845">
    <property type="entry name" value="AMP-binding_CS"/>
</dbReference>
<evidence type="ECO:0000259" key="2">
    <source>
        <dbReference type="Pfam" id="PF00501"/>
    </source>
</evidence>
<keyword evidence="1" id="KW-0812">Transmembrane</keyword>
<dbReference type="STRING" id="45351.A7SP41"/>
<sequence length="573" mass="64140">MSYYHQPSTAPLDNRLLHEHLDARAQATPDKEALIYFDENFDRKALTFSQFRYLSRCFARALLEMGIRRGDRIALMLPNGLECAVCCMALHRIGSMAVLVPLGDIKDSQITLLKKIKCRGVIRSLRIENKQAEQVQRATDGLLQVKGADGSAQIKVLITTDVDESLLDKDKVEKDKSYLEILELGKKLDCWTLDDAQSKVRPEDPVAVVFTSGSTGEPKAVTFTQHAIVNSMTTGSFKHDDRYFMARPIVWISGFTLLCAVPIAGFTLVMAPSEQLLAEKYEYAFKIIQGERCTSANLLQNLLYRLIDEKLYKKYILKSLRSFGVGGQRIPKNLISSVIDVLPGIRSLLVYGCTETLLVGLQPISKENVMTEDYGKMFVIPGVEIKVVDREGVVVPRGVIGEVCVRSPKAFLEYLDDPVATAGVKTSSGWVHTADLGMLDSRDRIQIFGRKRDSIKRSTRLVYPVEIERTMMNNPHVKQAIAFGIPDKNVNEEICACLVTKETGSLDVGELEAWCEEHFVSGPDGLSLKPKYFVFMDKFPQTGNGKDDRRTVKLQALGLFKQQRLYKDAGLIL</sequence>
<feature type="domain" description="AMP-dependent synthetase/ligase" evidence="2">
    <location>
        <begin position="22"/>
        <end position="415"/>
    </location>
</feature>
<feature type="transmembrane region" description="Helical" evidence="1">
    <location>
        <begin position="249"/>
        <end position="271"/>
    </location>
</feature>
<dbReference type="InParanoid" id="A7SP41"/>
<dbReference type="InterPro" id="IPR000873">
    <property type="entry name" value="AMP-dep_synth/lig_dom"/>
</dbReference>
<dbReference type="Pfam" id="PF13193">
    <property type="entry name" value="AMP-binding_C"/>
    <property type="match status" value="1"/>
</dbReference>
<dbReference type="InterPro" id="IPR025110">
    <property type="entry name" value="AMP-bd_C"/>
</dbReference>
<keyword evidence="1" id="KW-1133">Transmembrane helix</keyword>
<organism evidence="4 5">
    <name type="scientific">Nematostella vectensis</name>
    <name type="common">Starlet sea anemone</name>
    <dbReference type="NCBI Taxonomy" id="45351"/>
    <lineage>
        <taxon>Eukaryota</taxon>
        <taxon>Metazoa</taxon>
        <taxon>Cnidaria</taxon>
        <taxon>Anthozoa</taxon>
        <taxon>Hexacorallia</taxon>
        <taxon>Actiniaria</taxon>
        <taxon>Edwardsiidae</taxon>
        <taxon>Nematostella</taxon>
    </lineage>
</organism>
<accession>A7SP41</accession>